<evidence type="ECO:0000313" key="5">
    <source>
        <dbReference type="EMBL" id="MFC3627557.1"/>
    </source>
</evidence>
<dbReference type="EMBL" id="JBHRYH010000045">
    <property type="protein sequence ID" value="MFC3627557.1"/>
    <property type="molecule type" value="Genomic_DNA"/>
</dbReference>
<proteinExistence type="predicted"/>
<evidence type="ECO:0000259" key="4">
    <source>
        <dbReference type="Pfam" id="PF03160"/>
    </source>
</evidence>
<name>A0ABV7TY25_9NEIS</name>
<protein>
    <submittedName>
        <fullName evidence="5">Retention module-containing protein</fullName>
    </submittedName>
</protein>
<dbReference type="Pfam" id="PF03160">
    <property type="entry name" value="Calx-beta"/>
    <property type="match status" value="4"/>
</dbReference>
<evidence type="ECO:0000256" key="3">
    <source>
        <dbReference type="ARBA" id="ARBA00022837"/>
    </source>
</evidence>
<feature type="domain" description="Calx-beta" evidence="4">
    <location>
        <begin position="298"/>
        <end position="346"/>
    </location>
</feature>
<feature type="domain" description="Calx-beta" evidence="4">
    <location>
        <begin position="362"/>
        <end position="396"/>
    </location>
</feature>
<dbReference type="Gene3D" id="2.60.40.2030">
    <property type="match status" value="3"/>
</dbReference>
<dbReference type="NCBIfam" id="NF033682">
    <property type="entry name" value="retention_LapA"/>
    <property type="match status" value="1"/>
</dbReference>
<dbReference type="InterPro" id="IPR047777">
    <property type="entry name" value="LapA-like_RM"/>
</dbReference>
<comment type="caution">
    <text evidence="5">The sequence shown here is derived from an EMBL/GenBank/DDBJ whole genome shotgun (WGS) entry which is preliminary data.</text>
</comment>
<evidence type="ECO:0000256" key="1">
    <source>
        <dbReference type="ARBA" id="ARBA00022729"/>
    </source>
</evidence>
<accession>A0ABV7TY25</accession>
<keyword evidence="3" id="KW-0106">Calcium</keyword>
<dbReference type="RefSeq" id="WP_390281312.1">
    <property type="nucleotide sequence ID" value="NZ_JBHRYH010000045.1"/>
</dbReference>
<evidence type="ECO:0000313" key="6">
    <source>
        <dbReference type="Proteomes" id="UP001595636"/>
    </source>
</evidence>
<dbReference type="InterPro" id="IPR038081">
    <property type="entry name" value="CalX-like_sf"/>
</dbReference>
<dbReference type="SUPFAM" id="SSF141072">
    <property type="entry name" value="CalX-like"/>
    <property type="match status" value="3"/>
</dbReference>
<organism evidence="5 6">
    <name type="scientific">Vogesella amnigena</name>
    <dbReference type="NCBI Taxonomy" id="1507449"/>
    <lineage>
        <taxon>Bacteria</taxon>
        <taxon>Pseudomonadati</taxon>
        <taxon>Pseudomonadota</taxon>
        <taxon>Betaproteobacteria</taxon>
        <taxon>Neisseriales</taxon>
        <taxon>Chromobacteriaceae</taxon>
        <taxon>Vogesella</taxon>
    </lineage>
</organism>
<dbReference type="InterPro" id="IPR003644">
    <property type="entry name" value="Calx_beta"/>
</dbReference>
<dbReference type="Proteomes" id="UP001595636">
    <property type="component" value="Unassembled WGS sequence"/>
</dbReference>
<evidence type="ECO:0000256" key="2">
    <source>
        <dbReference type="ARBA" id="ARBA00022737"/>
    </source>
</evidence>
<feature type="domain" description="Calx-beta" evidence="4">
    <location>
        <begin position="470"/>
        <end position="515"/>
    </location>
</feature>
<keyword evidence="6" id="KW-1185">Reference proteome</keyword>
<gene>
    <name evidence="5" type="ORF">ACFOKJ_15665</name>
</gene>
<keyword evidence="1" id="KW-0732">Signal</keyword>
<feature type="domain" description="Calx-beta" evidence="4">
    <location>
        <begin position="242"/>
        <end position="273"/>
    </location>
</feature>
<sequence length="571" mass="57811">MSAVSQQAKIVAITGKVIAVSPDGSQRVLHLGDVVAVGEYLVVAADANIEMQPFDGEAVKIAGPRDLTITDDVFGHADNSDAALATMPTEAQQVLAALQNGADPLQNLEATAAGLTGAGGEDGGTSYTILGRVSEGVTAASLDSSLSESTTTTQQTNPANGLQVAAEVLSVSGDSVAEGETNSFVVNLSANNIDTTIQLQLGSGTATVGTDTNPETVRVVINGVVQTVTVAADGSFAVNVPAGTTSFQVQVDTQDDKTYEGTENYSLTASGSTSSATAEAGITDAADLPKVSSVEGNSVEEGGQNTFTVTLSNDSTTATTVNLTLGDDSATRGKDYSGLSVTVIIDGEEQFLELGPDGEFTVTVPAGATTFQVQVGTLNDDTYEGNEQYTLTAAANGGEATGTATITDEADLPKVESVVGDTVVEGESNTFTVTLSNDSTTVTNVTLTLNSGSATVGDDTGTSFRVSFDGGASYVDVAGNVVQVPAGATSFLVQVATNDNETYEGNESYTLTAAVNGSDAEGTATITDEADRPSVSISDAGQVNEGSDAHFTVSLSQAADVDVTVKLQLNA</sequence>
<reference evidence="6" key="1">
    <citation type="journal article" date="2019" name="Int. J. Syst. Evol. Microbiol.">
        <title>The Global Catalogue of Microorganisms (GCM) 10K type strain sequencing project: providing services to taxonomists for standard genome sequencing and annotation.</title>
        <authorList>
            <consortium name="The Broad Institute Genomics Platform"/>
            <consortium name="The Broad Institute Genome Sequencing Center for Infectious Disease"/>
            <person name="Wu L."/>
            <person name="Ma J."/>
        </authorList>
    </citation>
    <scope>NUCLEOTIDE SEQUENCE [LARGE SCALE GENOMIC DNA]</scope>
    <source>
        <strain evidence="6">KCTC 42195</strain>
    </source>
</reference>
<feature type="non-terminal residue" evidence="5">
    <location>
        <position position="571"/>
    </location>
</feature>
<keyword evidence="2" id="KW-0677">Repeat</keyword>